<evidence type="ECO:0000313" key="2">
    <source>
        <dbReference type="EMBL" id="EJK69734.1"/>
    </source>
</evidence>
<dbReference type="SMART" id="SM00671">
    <property type="entry name" value="SEL1"/>
    <property type="match status" value="3"/>
</dbReference>
<sequence>MLGRLEFKIHNSAEKKRLARSLTKIRGDSRESFAVTSVAAAYGHAQLMILAQRGVSWAQAVVGTRMAMGINGFEKREQAALEWLCKAAAQNYPPALSELSDLHRVGFKSLVRKSQEKANELLLKSANLGFALANSRLALCYIQGACGFEKNPDMAYFRASVAFALDSKDERAALILGSFSL</sequence>
<dbReference type="InterPro" id="IPR006597">
    <property type="entry name" value="Sel1-like"/>
</dbReference>
<proteinExistence type="predicted"/>
<protein>
    <submittedName>
        <fullName evidence="2">Uncharacterized protein</fullName>
    </submittedName>
</protein>
<dbReference type="Pfam" id="PF08238">
    <property type="entry name" value="Sel1"/>
    <property type="match status" value="3"/>
</dbReference>
<dbReference type="EMBL" id="AGNL01009649">
    <property type="protein sequence ID" value="EJK69734.1"/>
    <property type="molecule type" value="Genomic_DNA"/>
</dbReference>
<keyword evidence="1" id="KW-0677">Repeat</keyword>
<reference evidence="2 3" key="1">
    <citation type="journal article" date="2012" name="Genome Biol.">
        <title>Genome and low-iron response of an oceanic diatom adapted to chronic iron limitation.</title>
        <authorList>
            <person name="Lommer M."/>
            <person name="Specht M."/>
            <person name="Roy A.S."/>
            <person name="Kraemer L."/>
            <person name="Andreson R."/>
            <person name="Gutowska M.A."/>
            <person name="Wolf J."/>
            <person name="Bergner S.V."/>
            <person name="Schilhabel M.B."/>
            <person name="Klostermeier U.C."/>
            <person name="Beiko R.G."/>
            <person name="Rosenstiel P."/>
            <person name="Hippler M."/>
            <person name="Laroche J."/>
        </authorList>
    </citation>
    <scope>NUCLEOTIDE SEQUENCE [LARGE SCALE GENOMIC DNA]</scope>
    <source>
        <strain evidence="2 3">CCMP1005</strain>
    </source>
</reference>
<dbReference type="InterPro" id="IPR011990">
    <property type="entry name" value="TPR-like_helical_dom_sf"/>
</dbReference>
<keyword evidence="3" id="KW-1185">Reference proteome</keyword>
<dbReference type="AlphaFoldDB" id="K0SXR2"/>
<name>K0SXR2_THAOC</name>
<dbReference type="Proteomes" id="UP000266841">
    <property type="component" value="Unassembled WGS sequence"/>
</dbReference>
<gene>
    <name evidence="2" type="ORF">THAOC_08978</name>
</gene>
<dbReference type="InterPro" id="IPR051726">
    <property type="entry name" value="Chitin_Synth_Reg"/>
</dbReference>
<evidence type="ECO:0000313" key="3">
    <source>
        <dbReference type="Proteomes" id="UP000266841"/>
    </source>
</evidence>
<accession>K0SXR2</accession>
<dbReference type="SUPFAM" id="SSF81901">
    <property type="entry name" value="HCP-like"/>
    <property type="match status" value="1"/>
</dbReference>
<dbReference type="PANTHER" id="PTHR46430">
    <property type="entry name" value="PROTEIN SKT5-RELATED"/>
    <property type="match status" value="1"/>
</dbReference>
<evidence type="ECO:0000256" key="1">
    <source>
        <dbReference type="ARBA" id="ARBA00022737"/>
    </source>
</evidence>
<comment type="caution">
    <text evidence="2">The sequence shown here is derived from an EMBL/GenBank/DDBJ whole genome shotgun (WGS) entry which is preliminary data.</text>
</comment>
<dbReference type="Gene3D" id="1.25.40.10">
    <property type="entry name" value="Tetratricopeptide repeat domain"/>
    <property type="match status" value="1"/>
</dbReference>
<dbReference type="OrthoDB" id="272077at2759"/>
<organism evidence="2 3">
    <name type="scientific">Thalassiosira oceanica</name>
    <name type="common">Marine diatom</name>
    <dbReference type="NCBI Taxonomy" id="159749"/>
    <lineage>
        <taxon>Eukaryota</taxon>
        <taxon>Sar</taxon>
        <taxon>Stramenopiles</taxon>
        <taxon>Ochrophyta</taxon>
        <taxon>Bacillariophyta</taxon>
        <taxon>Coscinodiscophyceae</taxon>
        <taxon>Thalassiosirophycidae</taxon>
        <taxon>Thalassiosirales</taxon>
        <taxon>Thalassiosiraceae</taxon>
        <taxon>Thalassiosira</taxon>
    </lineage>
</organism>